<sequence>MEYANMSCSVSQQDEAFNEGIYPGITRASYTVVPNYKIDFAVRKVLINVNPLGNNLILTLCEVFVFGECSVGYYGLGCSKTCSSNCKRFGKVCHHIDGNCTSGCKDGYQGEMCDTECDTGKYGDGCLKACSRNCKGRYDACHHITGRCTNGCDDGYEGEKCDIECSAGRYGARCSSYCSTNCAGSDRACDHVNGTCDEGCKTGYIGAKCDQECETGQFGEGCKKTCSDHCAGDKNPCHHMNGTCDMGCEPGYHGSLCIKTCNMRKFGAVCNETCSDHYMNRKCHHKTGQCEGCVESRTGNFCETAQGFCKSKHNSVFETSNFNFPMI</sequence>
<evidence type="ECO:0000313" key="2">
    <source>
        <dbReference type="EMBL" id="KAK3774960.1"/>
    </source>
</evidence>
<dbReference type="Proteomes" id="UP001283361">
    <property type="component" value="Unassembled WGS sequence"/>
</dbReference>
<comment type="caution">
    <text evidence="2">The sequence shown here is derived from an EMBL/GenBank/DDBJ whole genome shotgun (WGS) entry which is preliminary data.</text>
</comment>
<dbReference type="EMBL" id="JAWDGP010003373">
    <property type="protein sequence ID" value="KAK3774960.1"/>
    <property type="molecule type" value="Genomic_DNA"/>
</dbReference>
<evidence type="ECO:0008006" key="4">
    <source>
        <dbReference type="Google" id="ProtNLM"/>
    </source>
</evidence>
<proteinExistence type="predicted"/>
<reference evidence="2" key="1">
    <citation type="journal article" date="2023" name="G3 (Bethesda)">
        <title>A reference genome for the long-term kleptoplast-retaining sea slug Elysia crispata morphotype clarki.</title>
        <authorList>
            <person name="Eastman K.E."/>
            <person name="Pendleton A.L."/>
            <person name="Shaikh M.A."/>
            <person name="Suttiyut T."/>
            <person name="Ogas R."/>
            <person name="Tomko P."/>
            <person name="Gavelis G."/>
            <person name="Widhalm J.R."/>
            <person name="Wisecaver J.H."/>
        </authorList>
    </citation>
    <scope>NUCLEOTIDE SEQUENCE</scope>
    <source>
        <strain evidence="2">ECLA1</strain>
    </source>
</reference>
<dbReference type="InterPro" id="IPR042635">
    <property type="entry name" value="MEGF10/SREC1/2-like"/>
</dbReference>
<keyword evidence="3" id="KW-1185">Reference proteome</keyword>
<dbReference type="GO" id="GO:0005044">
    <property type="term" value="F:scavenger receptor activity"/>
    <property type="evidence" value="ECO:0007669"/>
    <property type="project" value="InterPro"/>
</dbReference>
<organism evidence="2 3">
    <name type="scientific">Elysia crispata</name>
    <name type="common">lettuce slug</name>
    <dbReference type="NCBI Taxonomy" id="231223"/>
    <lineage>
        <taxon>Eukaryota</taxon>
        <taxon>Metazoa</taxon>
        <taxon>Spiralia</taxon>
        <taxon>Lophotrochozoa</taxon>
        <taxon>Mollusca</taxon>
        <taxon>Gastropoda</taxon>
        <taxon>Heterobranchia</taxon>
        <taxon>Euthyneura</taxon>
        <taxon>Panpulmonata</taxon>
        <taxon>Sacoglossa</taxon>
        <taxon>Placobranchoidea</taxon>
        <taxon>Plakobranchidae</taxon>
        <taxon>Elysia</taxon>
    </lineage>
</organism>
<gene>
    <name evidence="2" type="ORF">RRG08_040548</name>
</gene>
<name>A0AAE1DM73_9GAST</name>
<dbReference type="AlphaFoldDB" id="A0AAE1DM73"/>
<dbReference type="PANTHER" id="PTHR24043">
    <property type="entry name" value="SCAVENGER RECEPTOR CLASS F"/>
    <property type="match status" value="1"/>
</dbReference>
<accession>A0AAE1DM73</accession>
<evidence type="ECO:0000256" key="1">
    <source>
        <dbReference type="ARBA" id="ARBA00022536"/>
    </source>
</evidence>
<dbReference type="Gene3D" id="2.170.300.10">
    <property type="entry name" value="Tie2 ligand-binding domain superfamily"/>
    <property type="match status" value="1"/>
</dbReference>
<protein>
    <recommendedName>
        <fullName evidence="4">Multiple epidermal growth factor-like domains 10</fullName>
    </recommendedName>
</protein>
<evidence type="ECO:0000313" key="3">
    <source>
        <dbReference type="Proteomes" id="UP001283361"/>
    </source>
</evidence>
<keyword evidence="1" id="KW-0245">EGF-like domain</keyword>